<feature type="domain" description="DUF6973" evidence="1">
    <location>
        <begin position="13"/>
        <end position="118"/>
    </location>
</feature>
<evidence type="ECO:0000313" key="2">
    <source>
        <dbReference type="EMBL" id="CAB4122792.1"/>
    </source>
</evidence>
<dbReference type="Pfam" id="PF22322">
    <property type="entry name" value="DUF6973"/>
    <property type="match status" value="1"/>
</dbReference>
<sequence>MADQDYTPSIFSVSPYSSSVAREMYPGQMGQDDQQDAARHMLAAGTMARKYGPTVADLAGKAHEYSTSSLRALMMMIGRGEMPPDYKLDMHNNALGIEMARRAKSQRELEDLVQQAAERSSKTQTEGRPWVNKAKGGEVSADELDQFVPPRYRSAGRRPEAYNDRAASADAPLALLRGVASGVLGAPGDIESLIRMLPGLSDQTVLPTSADVERRLPLRGVSQTPVGRAATEMGTIGGGFYTGPGAPLRAVAALPSAVSRAGRDFVMAAGQPAVNVVKPKGGNFLTGTVERVVEPMKTRVIGQDPANRLRDLDAAYAQNVEAGVAMDPAVFARERARLEPEVAMNRWLETKLGKYMRNEMATPEDPLRALAERGITHAEVAPLNTYLGDTMALRREAAGFPAEGLGQSEAAQRWEAAADYALHNLPAKNRLASQGLEAENPWLLKVPPETMTYGAYSDSGGALGFGHLVDELRNAVNPESGLPANLRLKYQDLEKVTVPQAVERVAKINDWRAAQKAEADMARAMGPATQVVKEYPEQGFKWVELRAPKETGRKISVEKPEMDLPPGMDQQQMRDAAMDMAFDEGLDEGTQAFDDFVQNLMTDFNRKKKVEMDESYKALEDALKYEGETMGHCVGGYCPDVVEGRSKIYSLRDKKGQPHVTIEVKPGVENPSITEGEFKGQRRFIVNNKGTGFRTIEKAQKYAQEISTPEIVQIKGKANRAPNAEYLPAVQDFIRSGNFGKVGDLQNAGLVDVQDPNALLRALGKVSPERNIDQAIDNFNTAIDSAPNAHRYMTLDELRDFLGGSTGPEGLAQGGQVRGYAVGGLVNQTVNQPINQANIYNSDAKQDPASSYKFADGGFAGSVPGYAAGGVVSGANFPTDDFDPARIDAIVGELHALNAG</sequence>
<dbReference type="EMBL" id="LR796163">
    <property type="protein sequence ID" value="CAB4122792.1"/>
    <property type="molecule type" value="Genomic_DNA"/>
</dbReference>
<dbReference type="InterPro" id="IPR054246">
    <property type="entry name" value="DUF6973"/>
</dbReference>
<protein>
    <submittedName>
        <fullName evidence="2">PcfJ-like protein</fullName>
    </submittedName>
</protein>
<evidence type="ECO:0000259" key="1">
    <source>
        <dbReference type="Pfam" id="PF22322"/>
    </source>
</evidence>
<proteinExistence type="predicted"/>
<organism evidence="2">
    <name type="scientific">uncultured Caudovirales phage</name>
    <dbReference type="NCBI Taxonomy" id="2100421"/>
    <lineage>
        <taxon>Viruses</taxon>
        <taxon>Duplodnaviria</taxon>
        <taxon>Heunggongvirae</taxon>
        <taxon>Uroviricota</taxon>
        <taxon>Caudoviricetes</taxon>
        <taxon>Peduoviridae</taxon>
        <taxon>Maltschvirus</taxon>
        <taxon>Maltschvirus maltsch</taxon>
    </lineage>
</organism>
<accession>A0A6J5KNR3</accession>
<reference evidence="2" key="1">
    <citation type="submission" date="2020-04" db="EMBL/GenBank/DDBJ databases">
        <authorList>
            <person name="Chiriac C."/>
            <person name="Salcher M."/>
            <person name="Ghai R."/>
            <person name="Kavagutti S V."/>
        </authorList>
    </citation>
    <scope>NUCLEOTIDE SEQUENCE</scope>
</reference>
<name>A0A6J5KNR3_9CAUD</name>
<gene>
    <name evidence="2" type="ORF">UFOVP37_60</name>
</gene>